<evidence type="ECO:0000313" key="3">
    <source>
        <dbReference type="Proteomes" id="UP000009138"/>
    </source>
</evidence>
<evidence type="ECO:0000256" key="1">
    <source>
        <dbReference type="SAM" id="MobiDB-lite"/>
    </source>
</evidence>
<dbReference type="InParanoid" id="I1CU43"/>
<proteinExistence type="predicted"/>
<keyword evidence="3" id="KW-1185">Reference proteome</keyword>
<dbReference type="Proteomes" id="UP000009138">
    <property type="component" value="Unassembled WGS sequence"/>
</dbReference>
<organism evidence="2 3">
    <name type="scientific">Rhizopus delemar (strain RA 99-880 / ATCC MYA-4621 / FGSC 9543 / NRRL 43880)</name>
    <name type="common">Mucormycosis agent</name>
    <name type="synonym">Rhizopus arrhizus var. delemar</name>
    <dbReference type="NCBI Taxonomy" id="246409"/>
    <lineage>
        <taxon>Eukaryota</taxon>
        <taxon>Fungi</taxon>
        <taxon>Fungi incertae sedis</taxon>
        <taxon>Mucoromycota</taxon>
        <taxon>Mucoromycotina</taxon>
        <taxon>Mucoromycetes</taxon>
        <taxon>Mucorales</taxon>
        <taxon>Mucorineae</taxon>
        <taxon>Rhizopodaceae</taxon>
        <taxon>Rhizopus</taxon>
    </lineage>
</organism>
<dbReference type="GeneID" id="93623649"/>
<dbReference type="AlphaFoldDB" id="I1CU43"/>
<dbReference type="OrthoDB" id="2267579at2759"/>
<gene>
    <name evidence="2" type="ORF">RO3G_16684</name>
</gene>
<sequence>MSDIENVEHQGQQQEQTLLYTRDDVAKILKEFDRQREEQRESIYRGIQLPEQIREILDETPTADLKDDIKRFKRNVPKYNHNEWTRTPQINKEFINELKKWKVDTHQVVTSIIKHAEEARFQARTSTEIFEILESIEGKCTLEGEESRQLFFNAMAQASRAAVCGFAHARDLDQEAKEYSTKVLRLPASLRYMEQEEDNRKPNLFDNDFVKDLHDVRFNQRILSGAANYNNRGRGFSHRGNGRGTRPFYKSQFGHFQPRRRGRGTFGPSTINQQFTNNYTDNTTSHQ</sequence>
<dbReference type="EMBL" id="CH476752">
    <property type="protein sequence ID" value="EIE91973.1"/>
    <property type="molecule type" value="Genomic_DNA"/>
</dbReference>
<name>I1CU43_RHIO9</name>
<dbReference type="STRING" id="246409.I1CU43"/>
<dbReference type="VEuPathDB" id="FungiDB:RO3G_16684"/>
<dbReference type="RefSeq" id="XP_067527369.1">
    <property type="nucleotide sequence ID" value="XM_067671268.1"/>
</dbReference>
<protein>
    <submittedName>
        <fullName evidence="2">Uncharacterized protein</fullName>
    </submittedName>
</protein>
<feature type="compositionally biased region" description="Polar residues" evidence="1">
    <location>
        <begin position="267"/>
        <end position="287"/>
    </location>
</feature>
<evidence type="ECO:0000313" key="2">
    <source>
        <dbReference type="EMBL" id="EIE91973.1"/>
    </source>
</evidence>
<feature type="region of interest" description="Disordered" evidence="1">
    <location>
        <begin position="233"/>
        <end position="287"/>
    </location>
</feature>
<reference evidence="2 3" key="1">
    <citation type="journal article" date="2009" name="PLoS Genet.">
        <title>Genomic analysis of the basal lineage fungus Rhizopus oryzae reveals a whole-genome duplication.</title>
        <authorList>
            <person name="Ma L.-J."/>
            <person name="Ibrahim A.S."/>
            <person name="Skory C."/>
            <person name="Grabherr M.G."/>
            <person name="Burger G."/>
            <person name="Butler M."/>
            <person name="Elias M."/>
            <person name="Idnurm A."/>
            <person name="Lang B.F."/>
            <person name="Sone T."/>
            <person name="Abe A."/>
            <person name="Calvo S.E."/>
            <person name="Corrochano L.M."/>
            <person name="Engels R."/>
            <person name="Fu J."/>
            <person name="Hansberg W."/>
            <person name="Kim J.-M."/>
            <person name="Kodira C.D."/>
            <person name="Koehrsen M.J."/>
            <person name="Liu B."/>
            <person name="Miranda-Saavedra D."/>
            <person name="O'Leary S."/>
            <person name="Ortiz-Castellanos L."/>
            <person name="Poulter R."/>
            <person name="Rodriguez-Romero J."/>
            <person name="Ruiz-Herrera J."/>
            <person name="Shen Y.-Q."/>
            <person name="Zeng Q."/>
            <person name="Galagan J."/>
            <person name="Birren B.W."/>
            <person name="Cuomo C.A."/>
            <person name="Wickes B.L."/>
        </authorList>
    </citation>
    <scope>NUCLEOTIDE SEQUENCE [LARGE SCALE GENOMIC DNA]</scope>
    <source>
        <strain evidence="3">RA 99-880 / ATCC MYA-4621 / FGSC 9543 / NRRL 43880</strain>
    </source>
</reference>
<accession>I1CU43</accession>